<organism evidence="2 3">
    <name type="scientific">Legionella lytica</name>
    <dbReference type="NCBI Taxonomy" id="96232"/>
    <lineage>
        <taxon>Bacteria</taxon>
        <taxon>Pseudomonadati</taxon>
        <taxon>Pseudomonadota</taxon>
        <taxon>Gammaproteobacteria</taxon>
        <taxon>Legionellales</taxon>
        <taxon>Legionellaceae</taxon>
        <taxon>Legionella</taxon>
    </lineage>
</organism>
<gene>
    <name evidence="2" type="ORF">ACD661_07705</name>
</gene>
<dbReference type="EMBL" id="JBGORX010000002">
    <property type="protein sequence ID" value="MFJ1268433.1"/>
    <property type="molecule type" value="Genomic_DNA"/>
</dbReference>
<feature type="transmembrane region" description="Helical" evidence="1">
    <location>
        <begin position="134"/>
        <end position="156"/>
    </location>
</feature>
<protein>
    <recommendedName>
        <fullName evidence="4">Coiled-coil protein</fullName>
    </recommendedName>
</protein>
<evidence type="ECO:0008006" key="4">
    <source>
        <dbReference type="Google" id="ProtNLM"/>
    </source>
</evidence>
<keyword evidence="3" id="KW-1185">Reference proteome</keyword>
<feature type="transmembrane region" description="Helical" evidence="1">
    <location>
        <begin position="277"/>
        <end position="299"/>
    </location>
</feature>
<keyword evidence="1" id="KW-0472">Membrane</keyword>
<name>A0ABW8D6W1_9GAMM</name>
<sequence length="407" mass="45058">MVDIYVDLSAHSQELLRKFQFACGSRQQEPIPSSLELTAFFSWFQDQSMGIGSSTLAPQEIEFLLLSLRTELLHDLCLAMSGEVNLANKAKRDSSLYNTMKLGLLTMAGMLVVACDGFDCVVTIMSIFALPAALVLASGFLFSTLSIIAFCGFELAKLADSLDIKLTDAYKLLDVYLQQYNEIKNIRKKIAKYSLLRLPENELQYLEQISTLLEQCFTQLSTVSDQFEQAVHNSQMHSVKLALSTIFAALRFGGSFCAAQTVSLSLFGLIMTSVSPASLPILFCSTVVGLAAMSLFWFVEFPGLESLVSSWLGLDDTKIATLCNRDFLTHQQEKLGNLKEHIREAADTKQQLALLKHNARIEDDQSTSATVKASTNRYSFMRYQPIERDMASLSMGTTLGTNTAISL</sequence>
<accession>A0ABW8D6W1</accession>
<proteinExistence type="predicted"/>
<comment type="caution">
    <text evidence="2">The sequence shown here is derived from an EMBL/GenBank/DDBJ whole genome shotgun (WGS) entry which is preliminary data.</text>
</comment>
<evidence type="ECO:0000313" key="3">
    <source>
        <dbReference type="Proteomes" id="UP001615550"/>
    </source>
</evidence>
<feature type="transmembrane region" description="Helical" evidence="1">
    <location>
        <begin position="241"/>
        <end position="271"/>
    </location>
</feature>
<evidence type="ECO:0000313" key="2">
    <source>
        <dbReference type="EMBL" id="MFJ1268433.1"/>
    </source>
</evidence>
<dbReference type="RefSeq" id="WP_400187284.1">
    <property type="nucleotide sequence ID" value="NZ_JBGORX010000002.1"/>
</dbReference>
<keyword evidence="1" id="KW-1133">Transmembrane helix</keyword>
<keyword evidence="1" id="KW-0812">Transmembrane</keyword>
<evidence type="ECO:0000256" key="1">
    <source>
        <dbReference type="SAM" id="Phobius"/>
    </source>
</evidence>
<reference evidence="2 3" key="1">
    <citation type="submission" date="2024-08" db="EMBL/GenBank/DDBJ databases">
        <title>Draft Genome Sequence of Legionella lytica strain DSB2004, Isolated From a Fire Sprinkler System.</title>
        <authorList>
            <person name="Everhart A.D."/>
            <person name="Kidane D.T."/>
            <person name="Farone A.L."/>
            <person name="Farone M.B."/>
        </authorList>
    </citation>
    <scope>NUCLEOTIDE SEQUENCE [LARGE SCALE GENOMIC DNA]</scope>
    <source>
        <strain evidence="2 3">DSB2004</strain>
    </source>
</reference>
<feature type="transmembrane region" description="Helical" evidence="1">
    <location>
        <begin position="102"/>
        <end position="128"/>
    </location>
</feature>
<dbReference type="Proteomes" id="UP001615550">
    <property type="component" value="Unassembled WGS sequence"/>
</dbReference>